<feature type="region of interest" description="Disordered" evidence="11">
    <location>
        <begin position="183"/>
        <end position="207"/>
    </location>
</feature>
<dbReference type="HOGENOM" id="CLU_349006_0_0_1"/>
<dbReference type="InterPro" id="IPR019786">
    <property type="entry name" value="Zinc_finger_PHD-type_CS"/>
</dbReference>
<keyword evidence="6" id="KW-0238">DNA-binding</keyword>
<gene>
    <name evidence="13" type="ORF">PHATRDRAFT_33896</name>
</gene>
<feature type="compositionally biased region" description="Acidic residues" evidence="11">
    <location>
        <begin position="734"/>
        <end position="750"/>
    </location>
</feature>
<keyword evidence="14" id="KW-1185">Reference proteome</keyword>
<reference evidence="13 14" key="1">
    <citation type="journal article" date="2008" name="Nature">
        <title>The Phaeodactylum genome reveals the evolutionary history of diatom genomes.</title>
        <authorList>
            <person name="Bowler C."/>
            <person name="Allen A.E."/>
            <person name="Badger J.H."/>
            <person name="Grimwood J."/>
            <person name="Jabbari K."/>
            <person name="Kuo A."/>
            <person name="Maheswari U."/>
            <person name="Martens C."/>
            <person name="Maumus F."/>
            <person name="Otillar R.P."/>
            <person name="Rayko E."/>
            <person name="Salamov A."/>
            <person name="Vandepoele K."/>
            <person name="Beszteri B."/>
            <person name="Gruber A."/>
            <person name="Heijde M."/>
            <person name="Katinka M."/>
            <person name="Mock T."/>
            <person name="Valentin K."/>
            <person name="Verret F."/>
            <person name="Berges J.A."/>
            <person name="Brownlee C."/>
            <person name="Cadoret J.P."/>
            <person name="Chiovitti A."/>
            <person name="Choi C.J."/>
            <person name="Coesel S."/>
            <person name="De Martino A."/>
            <person name="Detter J.C."/>
            <person name="Durkin C."/>
            <person name="Falciatore A."/>
            <person name="Fournet J."/>
            <person name="Haruta M."/>
            <person name="Huysman M.J."/>
            <person name="Jenkins B.D."/>
            <person name="Jiroutova K."/>
            <person name="Jorgensen R.E."/>
            <person name="Joubert Y."/>
            <person name="Kaplan A."/>
            <person name="Kroger N."/>
            <person name="Kroth P.G."/>
            <person name="La Roche J."/>
            <person name="Lindquist E."/>
            <person name="Lommer M."/>
            <person name="Martin-Jezequel V."/>
            <person name="Lopez P.J."/>
            <person name="Lucas S."/>
            <person name="Mangogna M."/>
            <person name="McGinnis K."/>
            <person name="Medlin L.K."/>
            <person name="Montsant A."/>
            <person name="Oudot-Le Secq M.P."/>
            <person name="Napoli C."/>
            <person name="Obornik M."/>
            <person name="Parker M.S."/>
            <person name="Petit J.L."/>
            <person name="Porcel B.M."/>
            <person name="Poulsen N."/>
            <person name="Robison M."/>
            <person name="Rychlewski L."/>
            <person name="Rynearson T.A."/>
            <person name="Schmutz J."/>
            <person name="Shapiro H."/>
            <person name="Siaut M."/>
            <person name="Stanley M."/>
            <person name="Sussman M.R."/>
            <person name="Taylor A.R."/>
            <person name="Vardi A."/>
            <person name="von Dassow P."/>
            <person name="Vyverman W."/>
            <person name="Willis A."/>
            <person name="Wyrwicz L.S."/>
            <person name="Rokhsar D.S."/>
            <person name="Weissenbach J."/>
            <person name="Armbrust E.V."/>
            <person name="Green B.R."/>
            <person name="Van de Peer Y."/>
            <person name="Grigoriev I.V."/>
        </authorList>
    </citation>
    <scope>NUCLEOTIDE SEQUENCE [LARGE SCALE GENOMIC DNA]</scope>
    <source>
        <strain evidence="13 14">CCAP 1055/1</strain>
    </source>
</reference>
<dbReference type="InterPro" id="IPR011011">
    <property type="entry name" value="Znf_FYVE_PHD"/>
</dbReference>
<evidence type="ECO:0000256" key="4">
    <source>
        <dbReference type="ARBA" id="ARBA00022833"/>
    </source>
</evidence>
<dbReference type="InterPro" id="IPR001965">
    <property type="entry name" value="Znf_PHD"/>
</dbReference>
<feature type="region of interest" description="Disordered" evidence="11">
    <location>
        <begin position="707"/>
        <end position="790"/>
    </location>
</feature>
<dbReference type="GO" id="GO:0045814">
    <property type="term" value="P:negative regulation of gene expression, epigenetic"/>
    <property type="evidence" value="ECO:0007669"/>
    <property type="project" value="TreeGrafter"/>
</dbReference>
<evidence type="ECO:0000256" key="5">
    <source>
        <dbReference type="ARBA" id="ARBA00023015"/>
    </source>
</evidence>
<dbReference type="SUPFAM" id="SSF57903">
    <property type="entry name" value="FYVE/PHD zinc finger"/>
    <property type="match status" value="2"/>
</dbReference>
<dbReference type="PROSITE" id="PS50016">
    <property type="entry name" value="ZF_PHD_2"/>
    <property type="match status" value="2"/>
</dbReference>
<evidence type="ECO:0000256" key="11">
    <source>
        <dbReference type="SAM" id="MobiDB-lite"/>
    </source>
</evidence>
<evidence type="ECO:0000256" key="3">
    <source>
        <dbReference type="ARBA" id="ARBA00022771"/>
    </source>
</evidence>
<feature type="compositionally biased region" description="Polar residues" evidence="11">
    <location>
        <begin position="816"/>
        <end position="833"/>
    </location>
</feature>
<dbReference type="Proteomes" id="UP000000759">
    <property type="component" value="Chromosome 4"/>
</dbReference>
<dbReference type="GeneID" id="7197692"/>
<keyword evidence="5" id="KW-0805">Transcription regulation</keyword>
<feature type="region of interest" description="Disordered" evidence="11">
    <location>
        <begin position="556"/>
        <end position="606"/>
    </location>
</feature>
<feature type="compositionally biased region" description="Acidic residues" evidence="11">
    <location>
        <begin position="625"/>
        <end position="634"/>
    </location>
</feature>
<keyword evidence="3 10" id="KW-0863">Zinc-finger</keyword>
<dbReference type="KEGG" id="pti:PHATRDRAFT_33896"/>
<sequence>MRQPSSSHNFDLSDTSAYPVRSAFPERFSKNHVGPFIVSEQGSTSNYRKAPAFYICEKMPKIAPKRQSKDLNCADDASSAGSLDVGACCLCHCALDYSDRAAFFRDDRHEDYHEDSDQEEYFFRKSDPYLPNTLYDPSNALVYCDSCDRMYHQKCHFVPLTVVPRGKWDCLVCQTQREKAKISLKKKKPATGNDHSKRKTPATSQDHAIPRLSSSCFQSPPNPGVREEEVAWESACRDVKAALWKAELHNRVPLQVNSQLANVRLAETALETLTSTAKNRSHFAQNSQELAQCMVRLYGSRRKLRHVLLNLQDLIRGDQEMRWNMLLRFCRDDASPEFVARVAFPFGMSHSRRVDPRTPEMTLNAEEHASNTVPAEISLTINSETQANSEPAQSITDQSKPIAKHDGDSGISLDNLRCCVCHQSEATDENDMIMCDGCGCYRAYHMRCLQPHVKPEEVENEEDDWFCPLCSTLADMMLLIQTNHMGDEWEQRRYAAELDGVKNGDDDSLKSWNAVEEVFPEVEVNYAAACDLKDGKRTTAASKLLGRILGLEEQEIDTDIDDDEEDEDDGHFDLESFQEKRHQARVELSGDKEDASEGSSQATLEEMSSVELNIGKDELAALSEVSEDEEESEQEVQRRSVRLRKSGNTSSANASVSDPGKLDESNILNGKRGRKSVDYQKLNDAIFGELSDGEIAKIDDTDDFLVATSRNQNDSSDSGDANDDSTGSSHVGEADELSLDDENEDSESENTENGIKDRRDDRREDDHLTVRSSRVNRPSTVRQLQSALAGEDGCTSVILSRSENVKKRKLKETAIPESQTNAQGAGAETASSDEASRSRKNRRGKFAKAALTMVSKLVQVAPSLEK</sequence>
<keyword evidence="8" id="KW-0804">Transcription</keyword>
<dbReference type="OrthoDB" id="1903104at2759"/>
<keyword evidence="4" id="KW-0862">Zinc</keyword>
<dbReference type="InterPro" id="IPR013083">
    <property type="entry name" value="Znf_RING/FYVE/PHD"/>
</dbReference>
<feature type="domain" description="PHD-type" evidence="12">
    <location>
        <begin position="415"/>
        <end position="473"/>
    </location>
</feature>
<keyword evidence="9" id="KW-0539">Nucleus</keyword>
<keyword evidence="2" id="KW-0479">Metal-binding</keyword>
<dbReference type="PANTHER" id="PTHR12628:SF10">
    <property type="entry name" value="HOMEOBOX DOMAIN-CONTAINING PROTEIN"/>
    <property type="match status" value="1"/>
</dbReference>
<evidence type="ECO:0000313" key="13">
    <source>
        <dbReference type="EMBL" id="EEC50208.1"/>
    </source>
</evidence>
<evidence type="ECO:0000256" key="2">
    <source>
        <dbReference type="ARBA" id="ARBA00022723"/>
    </source>
</evidence>
<accession>B7FU63</accession>
<feature type="compositionally biased region" description="Basic and acidic residues" evidence="11">
    <location>
        <begin position="754"/>
        <end position="769"/>
    </location>
</feature>
<dbReference type="GO" id="GO:0008270">
    <property type="term" value="F:zinc ion binding"/>
    <property type="evidence" value="ECO:0007669"/>
    <property type="project" value="UniProtKB-KW"/>
</dbReference>
<feature type="compositionally biased region" description="Low complexity" evidence="11">
    <location>
        <begin position="713"/>
        <end position="729"/>
    </location>
</feature>
<evidence type="ECO:0000313" key="14">
    <source>
        <dbReference type="Proteomes" id="UP000000759"/>
    </source>
</evidence>
<feature type="compositionally biased region" description="Polar residues" evidence="11">
    <location>
        <begin position="770"/>
        <end position="786"/>
    </location>
</feature>
<dbReference type="RefSeq" id="XP_002178543.1">
    <property type="nucleotide sequence ID" value="XM_002178507.1"/>
</dbReference>
<evidence type="ECO:0000259" key="12">
    <source>
        <dbReference type="PROSITE" id="PS50016"/>
    </source>
</evidence>
<dbReference type="PaxDb" id="2850-Phatr33896"/>
<evidence type="ECO:0000256" key="1">
    <source>
        <dbReference type="ARBA" id="ARBA00004123"/>
    </source>
</evidence>
<dbReference type="GO" id="GO:0003677">
    <property type="term" value="F:DNA binding"/>
    <property type="evidence" value="ECO:0007669"/>
    <property type="project" value="UniProtKB-KW"/>
</dbReference>
<feature type="domain" description="PHD-type" evidence="12">
    <location>
        <begin position="85"/>
        <end position="176"/>
    </location>
</feature>
<evidence type="ECO:0000256" key="7">
    <source>
        <dbReference type="ARBA" id="ARBA00023155"/>
    </source>
</evidence>
<dbReference type="SMART" id="SM00249">
    <property type="entry name" value="PHD"/>
    <property type="match status" value="2"/>
</dbReference>
<reference evidence="14" key="2">
    <citation type="submission" date="2008-08" db="EMBL/GenBank/DDBJ databases">
        <authorList>
            <consortium name="Diatom Consortium"/>
            <person name="Grigoriev I."/>
            <person name="Grimwood J."/>
            <person name="Kuo A."/>
            <person name="Otillar R.P."/>
            <person name="Salamov A."/>
            <person name="Detter J.C."/>
            <person name="Lindquist E."/>
            <person name="Shapiro H."/>
            <person name="Lucas S."/>
            <person name="Glavina del Rio T."/>
            <person name="Pitluck S."/>
            <person name="Rokhsar D."/>
            <person name="Bowler C."/>
        </authorList>
    </citation>
    <scope>GENOME REANNOTATION</scope>
    <source>
        <strain evidence="14">CCAP 1055/1</strain>
    </source>
</reference>
<dbReference type="Gene3D" id="3.30.40.10">
    <property type="entry name" value="Zinc/RING finger domain, C3HC4 (zinc finger)"/>
    <property type="match status" value="2"/>
</dbReference>
<dbReference type="STRING" id="556484.B7FU63"/>
<dbReference type="PANTHER" id="PTHR12628">
    <property type="entry name" value="POLYCOMB-LIKE TRANSCRIPTION FACTOR"/>
    <property type="match status" value="1"/>
</dbReference>
<feature type="compositionally biased region" description="Basic and acidic residues" evidence="11">
    <location>
        <begin position="571"/>
        <end position="595"/>
    </location>
</feature>
<dbReference type="GO" id="GO:0005634">
    <property type="term" value="C:nucleus"/>
    <property type="evidence" value="ECO:0007669"/>
    <property type="project" value="UniProtKB-SubCell"/>
</dbReference>
<dbReference type="InterPro" id="IPR019787">
    <property type="entry name" value="Znf_PHD-finger"/>
</dbReference>
<dbReference type="Pfam" id="PF00628">
    <property type="entry name" value="PHD"/>
    <property type="match status" value="2"/>
</dbReference>
<feature type="region of interest" description="Disordered" evidence="11">
    <location>
        <begin position="803"/>
        <end position="843"/>
    </location>
</feature>
<dbReference type="GO" id="GO:0003682">
    <property type="term" value="F:chromatin binding"/>
    <property type="evidence" value="ECO:0007669"/>
    <property type="project" value="TreeGrafter"/>
</dbReference>
<dbReference type="EMBL" id="CM000607">
    <property type="protein sequence ID" value="EEC50208.1"/>
    <property type="molecule type" value="Genomic_DNA"/>
</dbReference>
<feature type="compositionally biased region" description="Polar residues" evidence="11">
    <location>
        <begin position="646"/>
        <end position="656"/>
    </location>
</feature>
<dbReference type="AlphaFoldDB" id="B7FU63"/>
<feature type="compositionally biased region" description="Acidic residues" evidence="11">
    <location>
        <begin position="556"/>
        <end position="570"/>
    </location>
</feature>
<evidence type="ECO:0000256" key="10">
    <source>
        <dbReference type="PROSITE-ProRule" id="PRU00146"/>
    </source>
</evidence>
<comment type="subcellular location">
    <subcellularLocation>
        <location evidence="1">Nucleus</location>
    </subcellularLocation>
</comment>
<evidence type="ECO:0000256" key="9">
    <source>
        <dbReference type="ARBA" id="ARBA00023242"/>
    </source>
</evidence>
<evidence type="ECO:0000256" key="6">
    <source>
        <dbReference type="ARBA" id="ARBA00023125"/>
    </source>
</evidence>
<dbReference type="InParanoid" id="B7FU63"/>
<dbReference type="PROSITE" id="PS01359">
    <property type="entry name" value="ZF_PHD_1"/>
    <property type="match status" value="1"/>
</dbReference>
<organism evidence="13 14">
    <name type="scientific">Phaeodactylum tricornutum (strain CCAP 1055/1)</name>
    <dbReference type="NCBI Taxonomy" id="556484"/>
    <lineage>
        <taxon>Eukaryota</taxon>
        <taxon>Sar</taxon>
        <taxon>Stramenopiles</taxon>
        <taxon>Ochrophyta</taxon>
        <taxon>Bacillariophyta</taxon>
        <taxon>Bacillariophyceae</taxon>
        <taxon>Bacillariophycidae</taxon>
        <taxon>Naviculales</taxon>
        <taxon>Phaeodactylaceae</taxon>
        <taxon>Phaeodactylum</taxon>
    </lineage>
</organism>
<protein>
    <recommendedName>
        <fullName evidence="12">PHD-type domain-containing protein</fullName>
    </recommendedName>
</protein>
<name>B7FU63_PHATC</name>
<dbReference type="CDD" id="cd15504">
    <property type="entry name" value="PHD_PRHA_like"/>
    <property type="match status" value="1"/>
</dbReference>
<evidence type="ECO:0000256" key="8">
    <source>
        <dbReference type="ARBA" id="ARBA00023163"/>
    </source>
</evidence>
<proteinExistence type="predicted"/>
<keyword evidence="7" id="KW-0371">Homeobox</keyword>
<dbReference type="eggNOG" id="KOG4299">
    <property type="taxonomic scope" value="Eukaryota"/>
</dbReference>
<dbReference type="InterPro" id="IPR045876">
    <property type="entry name" value="PRHA-like_PHD-finger"/>
</dbReference>
<feature type="region of interest" description="Disordered" evidence="11">
    <location>
        <begin position="623"/>
        <end position="679"/>
    </location>
</feature>